<dbReference type="InterPro" id="IPR041247">
    <property type="entry name" value="Rad52_fam"/>
</dbReference>
<proteinExistence type="inferred from homology"/>
<dbReference type="InterPro" id="IPR037489">
    <property type="entry name" value="RAD52-like"/>
</dbReference>
<protein>
    <recommendedName>
        <fullName evidence="6">DUF1071 domain-containing protein</fullName>
    </recommendedName>
</protein>
<dbReference type="Pfam" id="PF04098">
    <property type="entry name" value="Rad52_Rad22"/>
    <property type="match status" value="1"/>
</dbReference>
<evidence type="ECO:0008006" key="6">
    <source>
        <dbReference type="Google" id="ProtNLM"/>
    </source>
</evidence>
<evidence type="ECO:0000313" key="4">
    <source>
        <dbReference type="EMBL" id="APB32804.1"/>
    </source>
</evidence>
<comment type="similarity">
    <text evidence="1">Belongs to the RAD52 family.</text>
</comment>
<sequence>MTAMTVKPAMTVPTKPGEWPLSLIVEHLSKPLPSSLLETKRLGGKTISYIPWHKACLVLDKYAPGWQWEVRSIHTTAGDLFLVGRLSIPTSEGVIYREATGTNSLTETSYGDASSNAESMAFRRAASKFGLALYLYDK</sequence>
<evidence type="ECO:0000256" key="1">
    <source>
        <dbReference type="ARBA" id="ARBA00006638"/>
    </source>
</evidence>
<dbReference type="GO" id="GO:0000724">
    <property type="term" value="P:double-strand break repair via homologous recombination"/>
    <property type="evidence" value="ECO:0007669"/>
    <property type="project" value="InterPro"/>
</dbReference>
<dbReference type="Proteomes" id="UP000180235">
    <property type="component" value="Chromosome"/>
</dbReference>
<dbReference type="GO" id="GO:0003677">
    <property type="term" value="F:DNA binding"/>
    <property type="evidence" value="ECO:0007669"/>
    <property type="project" value="InterPro"/>
</dbReference>
<accession>A0A1J0AA32</accession>
<keyword evidence="5" id="KW-1185">Reference proteome</keyword>
<evidence type="ECO:0000313" key="5">
    <source>
        <dbReference type="Proteomes" id="UP000180235"/>
    </source>
</evidence>
<name>A0A1J0AA32_9CYAN</name>
<keyword evidence="2" id="KW-0227">DNA damage</keyword>
<dbReference type="AlphaFoldDB" id="A0A1J0AA32"/>
<dbReference type="KEGG" id="glt:GlitD10_0492"/>
<organism evidence="4 5">
    <name type="scientific">Gloeomargarita lithophora Alchichica-D10</name>
    <dbReference type="NCBI Taxonomy" id="1188229"/>
    <lineage>
        <taxon>Bacteria</taxon>
        <taxon>Bacillati</taxon>
        <taxon>Cyanobacteriota</taxon>
        <taxon>Cyanophyceae</taxon>
        <taxon>Gloeomargaritales</taxon>
        <taxon>Gloeomargaritaceae</taxon>
        <taxon>Gloeomargarita</taxon>
    </lineage>
</organism>
<evidence type="ECO:0000256" key="3">
    <source>
        <dbReference type="ARBA" id="ARBA00023204"/>
    </source>
</evidence>
<dbReference type="OrthoDB" id="560819at2"/>
<dbReference type="PANTHER" id="PTHR34050:SF3">
    <property type="entry name" value="DNA REPAIR RAD52-LIKE PROTEIN 2, CHLOROPLASTIC"/>
    <property type="match status" value="1"/>
</dbReference>
<gene>
    <name evidence="4" type="ORF">GlitD10_0492</name>
</gene>
<reference evidence="4 5" key="1">
    <citation type="submission" date="2016-10" db="EMBL/GenBank/DDBJ databases">
        <title>Description of Gloeomargarita lithophora gen. nov., sp. nov., a thylakoid-bearing basal-branching cyanobacterium with intracellular carbonates, and proposal for Gloeomargaritales ord. nov.</title>
        <authorList>
            <person name="Moreira D."/>
            <person name="Tavera R."/>
            <person name="Benzerara K."/>
            <person name="Skouri-Panet F."/>
            <person name="Couradeau E."/>
            <person name="Gerard E."/>
            <person name="Loussert C."/>
            <person name="Novelo E."/>
            <person name="Zivanovic Y."/>
            <person name="Lopez-Garcia P."/>
        </authorList>
    </citation>
    <scope>NUCLEOTIDE SEQUENCE [LARGE SCALE GENOMIC DNA]</scope>
    <source>
        <strain evidence="4 5">D10</strain>
    </source>
</reference>
<keyword evidence="3" id="KW-0234">DNA repair</keyword>
<dbReference type="EMBL" id="CP017675">
    <property type="protein sequence ID" value="APB32804.1"/>
    <property type="molecule type" value="Genomic_DNA"/>
</dbReference>
<dbReference type="PANTHER" id="PTHR34050">
    <property type="entry name" value="DNA REPAIR RAD52-LIKE PROTEIN 2, CHLOROPLASTIC"/>
    <property type="match status" value="1"/>
</dbReference>
<evidence type="ECO:0000256" key="2">
    <source>
        <dbReference type="ARBA" id="ARBA00022763"/>
    </source>
</evidence>
<dbReference type="RefSeq" id="WP_071453489.1">
    <property type="nucleotide sequence ID" value="NZ_CP017675.1"/>
</dbReference>